<dbReference type="AlphaFoldDB" id="A0A5C3KJB2"/>
<sequence>MSSSTKTKAPQPTFLQKLTGSGPAAATRPRDGNSEVVRHSNQLSVDQERRRERTSPIVIHIHLGSDSEQETDRDRDRERHHSRREGSRDPQPRSSSRDNRDGHHQHESERDRTQKAKDDNKRRTNAASAERPATEARPRARFEDPKSQRPAQRPTSSPGAPNSRGSDRTRDNDRSPGGLLPLVRSGRDRSPSQGNDWPSQSTALVRADKSSSRDERVAHHGDRRSLDERRLTFTEKEQIRTLHEDFRGRETFTVERRVEQISVKRDAGGAQVHQRTERREIVTTTRSVDGRSRNDEKIGSTVK</sequence>
<dbReference type="Proteomes" id="UP000307440">
    <property type="component" value="Unassembled WGS sequence"/>
</dbReference>
<gene>
    <name evidence="2" type="ORF">FA15DRAFT_673632</name>
</gene>
<feature type="compositionally biased region" description="Polar residues" evidence="1">
    <location>
        <begin position="1"/>
        <end position="19"/>
    </location>
</feature>
<dbReference type="EMBL" id="ML210306">
    <property type="protein sequence ID" value="TFK20260.1"/>
    <property type="molecule type" value="Genomic_DNA"/>
</dbReference>
<feature type="compositionally biased region" description="Basic and acidic residues" evidence="1">
    <location>
        <begin position="132"/>
        <end position="147"/>
    </location>
</feature>
<feature type="compositionally biased region" description="Polar residues" evidence="1">
    <location>
        <begin position="191"/>
        <end position="203"/>
    </location>
</feature>
<feature type="region of interest" description="Disordered" evidence="1">
    <location>
        <begin position="1"/>
        <end position="229"/>
    </location>
</feature>
<proteinExistence type="predicted"/>
<feature type="compositionally biased region" description="Basic and acidic residues" evidence="1">
    <location>
        <begin position="288"/>
        <end position="303"/>
    </location>
</feature>
<feature type="region of interest" description="Disordered" evidence="1">
    <location>
        <begin position="265"/>
        <end position="303"/>
    </location>
</feature>
<organism evidence="2 3">
    <name type="scientific">Coprinopsis marcescibilis</name>
    <name type="common">Agaric fungus</name>
    <name type="synonym">Psathyrella marcescibilis</name>
    <dbReference type="NCBI Taxonomy" id="230819"/>
    <lineage>
        <taxon>Eukaryota</taxon>
        <taxon>Fungi</taxon>
        <taxon>Dikarya</taxon>
        <taxon>Basidiomycota</taxon>
        <taxon>Agaricomycotina</taxon>
        <taxon>Agaricomycetes</taxon>
        <taxon>Agaricomycetidae</taxon>
        <taxon>Agaricales</taxon>
        <taxon>Agaricineae</taxon>
        <taxon>Psathyrellaceae</taxon>
        <taxon>Coprinopsis</taxon>
    </lineage>
</organism>
<keyword evidence="3" id="KW-1185">Reference proteome</keyword>
<feature type="compositionally biased region" description="Basic and acidic residues" evidence="1">
    <location>
        <begin position="70"/>
        <end position="122"/>
    </location>
</feature>
<evidence type="ECO:0000256" key="1">
    <source>
        <dbReference type="SAM" id="MobiDB-lite"/>
    </source>
</evidence>
<feature type="compositionally biased region" description="Polar residues" evidence="1">
    <location>
        <begin position="149"/>
        <end position="164"/>
    </location>
</feature>
<feature type="compositionally biased region" description="Basic and acidic residues" evidence="1">
    <location>
        <begin position="28"/>
        <end position="38"/>
    </location>
</feature>
<protein>
    <submittedName>
        <fullName evidence="2">Uncharacterized protein</fullName>
    </submittedName>
</protein>
<feature type="compositionally biased region" description="Basic and acidic residues" evidence="1">
    <location>
        <begin position="206"/>
        <end position="229"/>
    </location>
</feature>
<evidence type="ECO:0000313" key="3">
    <source>
        <dbReference type="Proteomes" id="UP000307440"/>
    </source>
</evidence>
<name>A0A5C3KJB2_COPMA</name>
<evidence type="ECO:0000313" key="2">
    <source>
        <dbReference type="EMBL" id="TFK20260.1"/>
    </source>
</evidence>
<accession>A0A5C3KJB2</accession>
<reference evidence="2 3" key="1">
    <citation type="journal article" date="2019" name="Nat. Ecol. Evol.">
        <title>Megaphylogeny resolves global patterns of mushroom evolution.</title>
        <authorList>
            <person name="Varga T."/>
            <person name="Krizsan K."/>
            <person name="Foldi C."/>
            <person name="Dima B."/>
            <person name="Sanchez-Garcia M."/>
            <person name="Sanchez-Ramirez S."/>
            <person name="Szollosi G.J."/>
            <person name="Szarkandi J.G."/>
            <person name="Papp V."/>
            <person name="Albert L."/>
            <person name="Andreopoulos W."/>
            <person name="Angelini C."/>
            <person name="Antonin V."/>
            <person name="Barry K.W."/>
            <person name="Bougher N.L."/>
            <person name="Buchanan P."/>
            <person name="Buyck B."/>
            <person name="Bense V."/>
            <person name="Catcheside P."/>
            <person name="Chovatia M."/>
            <person name="Cooper J."/>
            <person name="Damon W."/>
            <person name="Desjardin D."/>
            <person name="Finy P."/>
            <person name="Geml J."/>
            <person name="Haridas S."/>
            <person name="Hughes K."/>
            <person name="Justo A."/>
            <person name="Karasinski D."/>
            <person name="Kautmanova I."/>
            <person name="Kiss B."/>
            <person name="Kocsube S."/>
            <person name="Kotiranta H."/>
            <person name="LaButti K.M."/>
            <person name="Lechner B.E."/>
            <person name="Liimatainen K."/>
            <person name="Lipzen A."/>
            <person name="Lukacs Z."/>
            <person name="Mihaltcheva S."/>
            <person name="Morgado L.N."/>
            <person name="Niskanen T."/>
            <person name="Noordeloos M.E."/>
            <person name="Ohm R.A."/>
            <person name="Ortiz-Santana B."/>
            <person name="Ovrebo C."/>
            <person name="Racz N."/>
            <person name="Riley R."/>
            <person name="Savchenko A."/>
            <person name="Shiryaev A."/>
            <person name="Soop K."/>
            <person name="Spirin V."/>
            <person name="Szebenyi C."/>
            <person name="Tomsovsky M."/>
            <person name="Tulloss R.E."/>
            <person name="Uehling J."/>
            <person name="Grigoriev I.V."/>
            <person name="Vagvolgyi C."/>
            <person name="Papp T."/>
            <person name="Martin F.M."/>
            <person name="Miettinen O."/>
            <person name="Hibbett D.S."/>
            <person name="Nagy L.G."/>
        </authorList>
    </citation>
    <scope>NUCLEOTIDE SEQUENCE [LARGE SCALE GENOMIC DNA]</scope>
    <source>
        <strain evidence="2 3">CBS 121175</strain>
    </source>
</reference>
<feature type="compositionally biased region" description="Basic and acidic residues" evidence="1">
    <location>
        <begin position="165"/>
        <end position="174"/>
    </location>
</feature>